<evidence type="ECO:0000256" key="4">
    <source>
        <dbReference type="SAM" id="MobiDB-lite"/>
    </source>
</evidence>
<dbReference type="SUPFAM" id="SSF48452">
    <property type="entry name" value="TPR-like"/>
    <property type="match status" value="1"/>
</dbReference>
<keyword evidence="3 6" id="KW-0378">Hydrolase</keyword>
<reference evidence="6 7" key="1">
    <citation type="submission" date="2016-09" db="EMBL/GenBank/DDBJ databases">
        <title>Streptomyces rubrolavendulae MJM4426 Genome sequencing and assembly.</title>
        <authorList>
            <person name="Kim J.-G."/>
        </authorList>
    </citation>
    <scope>NUCLEOTIDE SEQUENCE [LARGE SCALE GENOMIC DNA]</scope>
    <source>
        <strain evidence="6 7">MJM4426</strain>
    </source>
</reference>
<evidence type="ECO:0000256" key="1">
    <source>
        <dbReference type="ARBA" id="ARBA00022722"/>
    </source>
</evidence>
<evidence type="ECO:0000256" key="2">
    <source>
        <dbReference type="ARBA" id="ARBA00022759"/>
    </source>
</evidence>
<accession>A0A1D8G9V8</accession>
<evidence type="ECO:0000313" key="7">
    <source>
        <dbReference type="Proteomes" id="UP000095349"/>
    </source>
</evidence>
<dbReference type="NCBIfam" id="NF041121">
    <property type="entry name" value="SAV_2336_NTERM"/>
    <property type="match status" value="1"/>
</dbReference>
<feature type="compositionally biased region" description="Low complexity" evidence="4">
    <location>
        <begin position="75"/>
        <end position="97"/>
    </location>
</feature>
<dbReference type="SUPFAM" id="SSF52980">
    <property type="entry name" value="Restriction endonuclease-like"/>
    <property type="match status" value="1"/>
</dbReference>
<gene>
    <name evidence="6" type="primary">naeIR</name>
    <name evidence="6" type="ORF">A4G23_05136</name>
</gene>
<feature type="region of interest" description="Disordered" evidence="4">
    <location>
        <begin position="1791"/>
        <end position="1810"/>
    </location>
</feature>
<proteinExistence type="predicted"/>
<dbReference type="OrthoDB" id="3483427at2"/>
<dbReference type="CDD" id="cd22338">
    <property type="entry name" value="NaeI-like"/>
    <property type="match status" value="1"/>
</dbReference>
<dbReference type="InterPro" id="IPR047738">
    <property type="entry name" value="SAV_2336-like_N"/>
</dbReference>
<feature type="region of interest" description="Disordered" evidence="4">
    <location>
        <begin position="299"/>
        <end position="362"/>
    </location>
</feature>
<dbReference type="InterPro" id="IPR036388">
    <property type="entry name" value="WH-like_DNA-bd_sf"/>
</dbReference>
<dbReference type="InterPro" id="IPR011335">
    <property type="entry name" value="Restrct_endonuc-II-like"/>
</dbReference>
<dbReference type="KEGG" id="srn:A4G23_05136"/>
<dbReference type="Gene3D" id="3.40.50.300">
    <property type="entry name" value="P-loop containing nucleotide triphosphate hydrolases"/>
    <property type="match status" value="1"/>
</dbReference>
<feature type="compositionally biased region" description="Low complexity" evidence="4">
    <location>
        <begin position="400"/>
        <end position="419"/>
    </location>
</feature>
<feature type="region of interest" description="Disordered" evidence="4">
    <location>
        <begin position="399"/>
        <end position="419"/>
    </location>
</feature>
<dbReference type="InterPro" id="IPR027417">
    <property type="entry name" value="P-loop_NTPase"/>
</dbReference>
<dbReference type="STRING" id="285473.A4G23_05136"/>
<dbReference type="Gene3D" id="3.40.600.10">
    <property type="entry name" value="DNA mismatch repair MutH/Restriction endonuclease, type II"/>
    <property type="match status" value="1"/>
</dbReference>
<dbReference type="InterPro" id="IPR037057">
    <property type="entry name" value="DNA_rep_MutH/T2_RE_sf"/>
</dbReference>
<dbReference type="Pfam" id="PF09126">
    <property type="entry name" value="NaeI"/>
    <property type="match status" value="1"/>
</dbReference>
<dbReference type="EC" id="3.1.21.4" evidence="6"/>
<keyword evidence="2" id="KW-0255">Endonuclease</keyword>
<evidence type="ECO:0000313" key="6">
    <source>
        <dbReference type="EMBL" id="AOT62241.1"/>
    </source>
</evidence>
<dbReference type="PANTHER" id="PTHR47691">
    <property type="entry name" value="REGULATOR-RELATED"/>
    <property type="match status" value="1"/>
</dbReference>
<feature type="region of interest" description="Disordered" evidence="4">
    <location>
        <begin position="48"/>
        <end position="97"/>
    </location>
</feature>
<dbReference type="Proteomes" id="UP000095349">
    <property type="component" value="Chromosome"/>
</dbReference>
<feature type="compositionally biased region" description="Pro residues" evidence="4">
    <location>
        <begin position="53"/>
        <end position="74"/>
    </location>
</feature>
<protein>
    <submittedName>
        <fullName evidence="6">Type-2 restriction enzyme NaeI</fullName>
        <ecNumber evidence="6">3.1.21.4</ecNumber>
    </submittedName>
</protein>
<feature type="compositionally biased region" description="Gly residues" evidence="4">
    <location>
        <begin position="565"/>
        <end position="583"/>
    </location>
</feature>
<feature type="compositionally biased region" description="Gly residues" evidence="4">
    <location>
        <begin position="322"/>
        <end position="362"/>
    </location>
</feature>
<dbReference type="PATRIC" id="fig|285473.5.peg.5409"/>
<dbReference type="GO" id="GO:0009036">
    <property type="term" value="F:type II site-specific deoxyribonuclease activity"/>
    <property type="evidence" value="ECO:0007669"/>
    <property type="project" value="UniProtKB-EC"/>
</dbReference>
<organism evidence="6 7">
    <name type="scientific">Streptomyces rubrolavendulae</name>
    <dbReference type="NCBI Taxonomy" id="285473"/>
    <lineage>
        <taxon>Bacteria</taxon>
        <taxon>Bacillati</taxon>
        <taxon>Actinomycetota</taxon>
        <taxon>Actinomycetes</taxon>
        <taxon>Kitasatosporales</taxon>
        <taxon>Streptomycetaceae</taxon>
        <taxon>Streptomyces</taxon>
    </lineage>
</organism>
<feature type="region of interest" description="Disordered" evidence="4">
    <location>
        <begin position="1457"/>
        <end position="1492"/>
    </location>
</feature>
<dbReference type="InterPro" id="IPR011990">
    <property type="entry name" value="TPR-like_helical_dom_sf"/>
</dbReference>
<sequence length="1810" mass="187593">MSDALGRVLSALRAAVPGADPAGGPGAGGALDGTGLAEALWLAAAMAGDRPSGPAPAAGPVPPEEPGDAAPPPAAGDTAPRGGPGTRTPAPVVPGATAAPRAGARELHERLAGAGTRVRGHAVAAPRATGLPRALEVTRALRPWKRPWPEGRRGTLDIDATVDGYARSGELLPVFSAAPERWFDLTLVVDRSPGMRVWEETLDDFTGVLDRLGAFRTLQVRDLLFDDAGAPRPLGQLRQADGRRLVVVVSDCAAGPWRGAAVWMLLREWAATTPTALLNPLPTKLWRRGGLDLPTVRFTPAAPGAHRSRVPHEAPPALGLAAPGGPGSPSDGARGGAAAGPAGTGAGAGTGPGSGVRDGAGDGDGWLPVPVLSLSPHSLDRWSRAAMRGAPEGCTAVLVPPGGRLSGRPRPRTAAPSSAAAARGFLRTASPRAVRLGVLCAPFDRLSLRLLHVVRRELVPDATTADVAEAVTSGLFELVPPAGTDGSLELVLSEEVRAVLRERLPAHEAWRVHQALDRHVASRSGGRPGLRSVAYDTAGPRELAAERAAFARASRQTLELLGLAEPGGGAPVGAGRGAPGDGGAEARDVGARDSGALRVNASGMDAAPRVDAPRVDAPRVDAPGVDAPDAARGARDPAADGASRGPVEAGSTASEGGGEAGSPDGARAGRDGVEGGFPPPPEVFAGRADIVDSVRSRLIHPAGRVVWLTAAGATAAVGRSALALHVAHRFPGERYFADLRGYGAHPVPVEAALHRLLTELGAPPGAGPHTARELAAGLWEAVGDRRVLLVLDDVADPDGLTALLPAVPGLSVLATTREPDVAPRYRLGHLTAGEAVDVIAAWAGLGGGEDRAALREMTAGRVWSARTLRVLGSWIASGSAPPLPQLVRMVRDLPAPADDEADTLLLRVRHLPAAEREALRLFALVPTGELTRTEGWALLGDGEAGREMLTRLEAAGLLEPRGAGVYRMPEGVRRAVTGGGPSGARTSGAATRLARHHLSAAAALYEEDRPDSALADQLRVRAAGTAVDHTLPVWLGNALAVAATAGRDGTPPAEDLADLLLLLHPRGASTPYRSRFEQAARALIEAGPTGAERSAVRAAAALALAQYAAGAHGEAASTLGEVPAGSWDRDAVLRGPVNRLAGRLALARGALEEAEGLLGRALDAYRTDGDRAGVAAASLDLAAALTRLGRTGEVLRAVLEAFGGYPDSVPHPLMRGGLLALEEALATAGRYGELLSAQEALRAQYATEGGDRRAEGLLLTRTARTLIRLGRLGEAREAARTALGHLAGAADLEGDREEARRLLAEAGGGNAGTHGARTIVALDTGGDHIAAGRALSLALAMSRGEGAIGPADHRMVVEEAHCLAVLPSGAPVGELVTGLARWLPDELEAAGASPAARLAVHTGTVEERGGRIDASGLNVRLAVAMTRSAEFRSLSENYPFHSTVCLSPEAFALLGGDGAGGGRRDGGPGGDRARRRDGGAERDEAGRTGGAGPVAGFRVHEVSEGGRAVCFVLTPRLDLSAYDAELLMAARLFADADPDGRLMAAALRKSIDSVLDPERTGRYDPNDLDEREKSLISALLEQELRASFPGLPGFRLRLFLSGHDWAFPQIWDNGICLLVRADEEHARWSVGLLRTRPGMTVAPVNRDAPSPLTAEAREAVLWLHRSAPLRENLLLRLPERDRAAILAPASGADRTAELFRRVRERPVPEAALRAVTRRRDNARTVREAAAVLREEGVLVVGGNRRGRELAGALRLPVPDADAYVSVRLTRRRPHHAAPSIVAGGVAWVAAGPDDPLEPLPGDLPNPRRPR</sequence>
<keyword evidence="7" id="KW-1185">Reference proteome</keyword>
<feature type="compositionally biased region" description="Low complexity" evidence="4">
    <location>
        <begin position="620"/>
        <end position="631"/>
    </location>
</feature>
<dbReference type="Gene3D" id="1.25.40.10">
    <property type="entry name" value="Tetratricopeptide repeat domain"/>
    <property type="match status" value="1"/>
</dbReference>
<feature type="domain" description="Type II restriction enzyme NaeI" evidence="5">
    <location>
        <begin position="1530"/>
        <end position="1798"/>
    </location>
</feature>
<feature type="region of interest" description="Disordered" evidence="4">
    <location>
        <begin position="563"/>
        <end position="684"/>
    </location>
</feature>
<name>A0A1D8G9V8_9ACTN</name>
<dbReference type="GO" id="GO:0003677">
    <property type="term" value="F:DNA binding"/>
    <property type="evidence" value="ECO:0007669"/>
    <property type="project" value="InterPro"/>
</dbReference>
<dbReference type="RefSeq" id="WP_069979052.1">
    <property type="nucleotide sequence ID" value="NZ_CP017316.1"/>
</dbReference>
<dbReference type="PANTHER" id="PTHR47691:SF3">
    <property type="entry name" value="HTH-TYPE TRANSCRIPTIONAL REGULATOR RV0890C-RELATED"/>
    <property type="match status" value="1"/>
</dbReference>
<dbReference type="GO" id="GO:0009307">
    <property type="term" value="P:DNA restriction-modification system"/>
    <property type="evidence" value="ECO:0007669"/>
    <property type="project" value="InterPro"/>
</dbReference>
<dbReference type="InterPro" id="IPR015210">
    <property type="entry name" value="NaeI"/>
</dbReference>
<dbReference type="SUPFAM" id="SSF52540">
    <property type="entry name" value="P-loop containing nucleoside triphosphate hydrolases"/>
    <property type="match status" value="1"/>
</dbReference>
<keyword evidence="1" id="KW-0540">Nuclease</keyword>
<evidence type="ECO:0000259" key="5">
    <source>
        <dbReference type="Pfam" id="PF09126"/>
    </source>
</evidence>
<feature type="compositionally biased region" description="Basic and acidic residues" evidence="4">
    <location>
        <begin position="1462"/>
        <end position="1486"/>
    </location>
</feature>
<dbReference type="Gene3D" id="1.10.10.10">
    <property type="entry name" value="Winged helix-like DNA-binding domain superfamily/Winged helix DNA-binding domain"/>
    <property type="match status" value="1"/>
</dbReference>
<evidence type="ECO:0000256" key="3">
    <source>
        <dbReference type="ARBA" id="ARBA00022801"/>
    </source>
</evidence>
<dbReference type="EMBL" id="CP017316">
    <property type="protein sequence ID" value="AOT62241.1"/>
    <property type="molecule type" value="Genomic_DNA"/>
</dbReference>